<reference evidence="1" key="1">
    <citation type="submission" date="2023-10" db="EMBL/GenBank/DDBJ databases">
        <authorList>
            <person name="Rodriguez Cubillos JULIANA M."/>
            <person name="De Vega J."/>
        </authorList>
    </citation>
    <scope>NUCLEOTIDE SEQUENCE</scope>
</reference>
<evidence type="ECO:0000313" key="2">
    <source>
        <dbReference type="Proteomes" id="UP001177021"/>
    </source>
</evidence>
<name>A0ACB0KAP1_TRIPR</name>
<accession>A0ACB0KAP1</accession>
<proteinExistence type="predicted"/>
<organism evidence="1 2">
    <name type="scientific">Trifolium pratense</name>
    <name type="common">Red clover</name>
    <dbReference type="NCBI Taxonomy" id="57577"/>
    <lineage>
        <taxon>Eukaryota</taxon>
        <taxon>Viridiplantae</taxon>
        <taxon>Streptophyta</taxon>
        <taxon>Embryophyta</taxon>
        <taxon>Tracheophyta</taxon>
        <taxon>Spermatophyta</taxon>
        <taxon>Magnoliopsida</taxon>
        <taxon>eudicotyledons</taxon>
        <taxon>Gunneridae</taxon>
        <taxon>Pentapetalae</taxon>
        <taxon>rosids</taxon>
        <taxon>fabids</taxon>
        <taxon>Fabales</taxon>
        <taxon>Fabaceae</taxon>
        <taxon>Papilionoideae</taxon>
        <taxon>50 kb inversion clade</taxon>
        <taxon>NPAAA clade</taxon>
        <taxon>Hologalegina</taxon>
        <taxon>IRL clade</taxon>
        <taxon>Trifolieae</taxon>
        <taxon>Trifolium</taxon>
    </lineage>
</organism>
<dbReference type="Proteomes" id="UP001177021">
    <property type="component" value="Unassembled WGS sequence"/>
</dbReference>
<sequence length="143" mass="16184">MVSAGFEKDFSDVYMSISVAVGNVWEFTLQLLNFADASRSPECLWLQNEATTIWKRLGEAIRGIFAELTDLIRQDLAWDAVPDSGGLHPITRYVMNYLPAAIRSRKTLEQVFEEDYGNPLKEYPKIEDRMHCSNSSLSADACD</sequence>
<keyword evidence="2" id="KW-1185">Reference proteome</keyword>
<dbReference type="EMBL" id="CASHSV030000206">
    <property type="protein sequence ID" value="CAJ2652697.1"/>
    <property type="molecule type" value="Genomic_DNA"/>
</dbReference>
<evidence type="ECO:0000313" key="1">
    <source>
        <dbReference type="EMBL" id="CAJ2652697.1"/>
    </source>
</evidence>
<gene>
    <name evidence="1" type="ORF">MILVUS5_LOCUS20144</name>
</gene>
<comment type="caution">
    <text evidence="1">The sequence shown here is derived from an EMBL/GenBank/DDBJ whole genome shotgun (WGS) entry which is preliminary data.</text>
</comment>
<protein>
    <submittedName>
        <fullName evidence="1">Uncharacterized protein</fullName>
    </submittedName>
</protein>